<reference evidence="3" key="1">
    <citation type="submission" date="2015-07" db="EMBL/GenBank/DDBJ databases">
        <authorList>
            <consortium name="Consortium for Microbial Forensics and Genomics (microFORGE)"/>
            <person name="Knight B.M."/>
            <person name="Roberts D.P."/>
            <person name="Lin D."/>
            <person name="Hari K."/>
            <person name="Fletcher J."/>
            <person name="Melcher U."/>
            <person name="Blagden T."/>
            <person name="Winegar R.A."/>
        </authorList>
    </citation>
    <scope>NUCLEOTIDE SEQUENCE [LARGE SCALE GENOMIC DNA]</scope>
    <source>
        <strain evidence="3">DSM 23493</strain>
    </source>
</reference>
<evidence type="ECO:0000256" key="1">
    <source>
        <dbReference type="SAM" id="Phobius"/>
    </source>
</evidence>
<keyword evidence="1" id="KW-0812">Transmembrane</keyword>
<feature type="transmembrane region" description="Helical" evidence="1">
    <location>
        <begin position="34"/>
        <end position="56"/>
    </location>
</feature>
<name>A0A0K9FBH0_9BACI</name>
<accession>A0A0K9FBH0</accession>
<protein>
    <submittedName>
        <fullName evidence="2">Uncharacterized protein</fullName>
    </submittedName>
</protein>
<dbReference type="PATRIC" id="fig|582475.4.peg.749"/>
<evidence type="ECO:0000313" key="3">
    <source>
        <dbReference type="Proteomes" id="UP000037326"/>
    </source>
</evidence>
<organism evidence="2 3">
    <name type="scientific">Lysinibacillus xylanilyticus</name>
    <dbReference type="NCBI Taxonomy" id="582475"/>
    <lineage>
        <taxon>Bacteria</taxon>
        <taxon>Bacillati</taxon>
        <taxon>Bacillota</taxon>
        <taxon>Bacilli</taxon>
        <taxon>Bacillales</taxon>
        <taxon>Bacillaceae</taxon>
        <taxon>Lysinibacillus</taxon>
    </lineage>
</organism>
<dbReference type="AlphaFoldDB" id="A0A0K9FBH0"/>
<dbReference type="EMBL" id="LFXJ01000005">
    <property type="protein sequence ID" value="KMY31820.1"/>
    <property type="molecule type" value="Genomic_DNA"/>
</dbReference>
<proteinExistence type="predicted"/>
<keyword evidence="1" id="KW-0472">Membrane</keyword>
<keyword evidence="1" id="KW-1133">Transmembrane helix</keyword>
<comment type="caution">
    <text evidence="2">The sequence shown here is derived from an EMBL/GenBank/DDBJ whole genome shotgun (WGS) entry which is preliminary data.</text>
</comment>
<evidence type="ECO:0000313" key="2">
    <source>
        <dbReference type="EMBL" id="KMY31820.1"/>
    </source>
</evidence>
<dbReference type="Proteomes" id="UP000037326">
    <property type="component" value="Unassembled WGS sequence"/>
</dbReference>
<gene>
    <name evidence="2" type="ORF">ACZ11_06425</name>
</gene>
<sequence length="66" mass="7806">MMIISFLLISWILSWFKFDELFIQALKELFNKKATIASYYFIFFCIGAIGDLILFFNGNYITNLFS</sequence>